<feature type="transmembrane region" description="Helical" evidence="1">
    <location>
        <begin position="12"/>
        <end position="30"/>
    </location>
</feature>
<sequence length="42" mass="5053">MHFGAYHPYGTRHYIEFCMLVLSLLVVCYVRRNLLVMYLLCN</sequence>
<accession>F1T657</accession>
<reference evidence="2 3" key="1">
    <citation type="submission" date="2011-02" db="EMBL/GenBank/DDBJ databases">
        <authorList>
            <person name="Muzny D."/>
            <person name="Qin X."/>
            <person name="Buhay C."/>
            <person name="Dugan-Rocha S."/>
            <person name="Ding Y."/>
            <person name="Chen G."/>
            <person name="Hawes A."/>
            <person name="Holder M."/>
            <person name="Jhangiani S."/>
            <person name="Johnson A."/>
            <person name="Khan Z."/>
            <person name="Li Z."/>
            <person name="Liu W."/>
            <person name="Liu X."/>
            <person name="Perez L."/>
            <person name="Shen H."/>
            <person name="Wang Q."/>
            <person name="Watt J."/>
            <person name="Xi L."/>
            <person name="Xin Y."/>
            <person name="Zhou J."/>
            <person name="Deng J."/>
            <person name="Jiang H."/>
            <person name="Liu Y."/>
            <person name="Qu J."/>
            <person name="Song X.-Z."/>
            <person name="Zhang L."/>
            <person name="Villasana D."/>
            <person name="Johnson A."/>
            <person name="Liu J."/>
            <person name="Liyanage D."/>
            <person name="Lorensuhewa L."/>
            <person name="Robinson T."/>
            <person name="Song A."/>
            <person name="Song B.-B."/>
            <person name="Dinh H."/>
            <person name="Thornton R."/>
            <person name="Coyle M."/>
            <person name="Francisco L."/>
            <person name="Jackson L."/>
            <person name="Javaid M."/>
            <person name="Korchina V."/>
            <person name="Kovar C."/>
            <person name="Mata R."/>
            <person name="Mathew T."/>
            <person name="Ngo R."/>
            <person name="Nguyen L."/>
            <person name="Nguyen N."/>
            <person name="Okwuonu G."/>
            <person name="Ongeri F."/>
            <person name="Pham C."/>
            <person name="Simmons D."/>
            <person name="Wilczek-Boney K."/>
            <person name="Hale W."/>
            <person name="Jakkamsetti A."/>
            <person name="Pham P."/>
            <person name="Ruth R."/>
            <person name="San Lucas F."/>
            <person name="Warren J."/>
            <person name="Zhang J."/>
            <person name="Zhao Z."/>
            <person name="Zhou C."/>
            <person name="Zhu D."/>
            <person name="Lee S."/>
            <person name="Bess C."/>
            <person name="Blankenburg K."/>
            <person name="Forbes L."/>
            <person name="Fu Q."/>
            <person name="Gubbala S."/>
            <person name="Hirani K."/>
            <person name="Jayaseelan J.C."/>
            <person name="Lara F."/>
            <person name="Munidasa M."/>
            <person name="Palculict T."/>
            <person name="Patil S."/>
            <person name="Pu L.-L."/>
            <person name="Saada N."/>
            <person name="Tang L."/>
            <person name="Weissenberger G."/>
            <person name="Zhu Y."/>
            <person name="Hemphill L."/>
            <person name="Shang Y."/>
            <person name="Youmans B."/>
            <person name="Ayvaz T."/>
            <person name="Ross M."/>
            <person name="Santibanez J."/>
            <person name="Aqrawi P."/>
            <person name="Gross S."/>
            <person name="Joshi V."/>
            <person name="Fowler G."/>
            <person name="Nazareth L."/>
            <person name="Reid J."/>
            <person name="Worley K."/>
            <person name="Petrosino J."/>
            <person name="Highlander S."/>
            <person name="Gibbs R."/>
        </authorList>
    </citation>
    <scope>NUCLEOTIDE SEQUENCE [LARGE SCALE GENOMIC DNA]</scope>
    <source>
        <strain evidence="2 3">DSM 15829</strain>
    </source>
</reference>
<keyword evidence="3" id="KW-1185">Reference proteome</keyword>
<keyword evidence="1" id="KW-0812">Transmembrane</keyword>
<keyword evidence="1" id="KW-1133">Transmembrane helix</keyword>
<organism evidence="2 3">
    <name type="scientific">Fannyhessea vaginae DSM 15829</name>
    <dbReference type="NCBI Taxonomy" id="525256"/>
    <lineage>
        <taxon>Bacteria</taxon>
        <taxon>Bacillati</taxon>
        <taxon>Actinomycetota</taxon>
        <taxon>Coriobacteriia</taxon>
        <taxon>Coriobacteriales</taxon>
        <taxon>Atopobiaceae</taxon>
        <taxon>Fannyhessea</taxon>
    </lineage>
</organism>
<name>F1T657_9ACTN</name>
<evidence type="ECO:0000256" key="1">
    <source>
        <dbReference type="SAM" id="Phobius"/>
    </source>
</evidence>
<comment type="caution">
    <text evidence="2">The sequence shown here is derived from an EMBL/GenBank/DDBJ whole genome shotgun (WGS) entry which is preliminary data.</text>
</comment>
<protein>
    <submittedName>
        <fullName evidence="2">Uncharacterized protein</fullName>
    </submittedName>
</protein>
<evidence type="ECO:0000313" key="3">
    <source>
        <dbReference type="Proteomes" id="UP000005947"/>
    </source>
</evidence>
<gene>
    <name evidence="2" type="ORF">HMPREF0091_10957</name>
</gene>
<dbReference type="Proteomes" id="UP000005947">
    <property type="component" value="Unassembled WGS sequence"/>
</dbReference>
<keyword evidence="1" id="KW-0472">Membrane</keyword>
<proteinExistence type="predicted"/>
<dbReference type="AlphaFoldDB" id="F1T657"/>
<evidence type="ECO:0000313" key="2">
    <source>
        <dbReference type="EMBL" id="EGF22962.1"/>
    </source>
</evidence>
<dbReference type="EMBL" id="ACGK02000002">
    <property type="protein sequence ID" value="EGF22962.1"/>
    <property type="molecule type" value="Genomic_DNA"/>
</dbReference>